<protein>
    <submittedName>
        <fullName evidence="2">Uncharacterized protein</fullName>
    </submittedName>
</protein>
<keyword evidence="3" id="KW-1185">Reference proteome</keyword>
<evidence type="ECO:0000256" key="1">
    <source>
        <dbReference type="SAM" id="MobiDB-lite"/>
    </source>
</evidence>
<dbReference type="EMBL" id="BPLR01012907">
    <property type="protein sequence ID" value="GIY57434.1"/>
    <property type="molecule type" value="Genomic_DNA"/>
</dbReference>
<feature type="compositionally biased region" description="Basic and acidic residues" evidence="1">
    <location>
        <begin position="52"/>
        <end position="62"/>
    </location>
</feature>
<dbReference type="AlphaFoldDB" id="A0AAV4UIA1"/>
<proteinExistence type="predicted"/>
<dbReference type="Proteomes" id="UP001054945">
    <property type="component" value="Unassembled WGS sequence"/>
</dbReference>
<evidence type="ECO:0000313" key="2">
    <source>
        <dbReference type="EMBL" id="GIY57434.1"/>
    </source>
</evidence>
<organism evidence="2 3">
    <name type="scientific">Caerostris extrusa</name>
    <name type="common">Bark spider</name>
    <name type="synonym">Caerostris bankana</name>
    <dbReference type="NCBI Taxonomy" id="172846"/>
    <lineage>
        <taxon>Eukaryota</taxon>
        <taxon>Metazoa</taxon>
        <taxon>Ecdysozoa</taxon>
        <taxon>Arthropoda</taxon>
        <taxon>Chelicerata</taxon>
        <taxon>Arachnida</taxon>
        <taxon>Araneae</taxon>
        <taxon>Araneomorphae</taxon>
        <taxon>Entelegynae</taxon>
        <taxon>Araneoidea</taxon>
        <taxon>Araneidae</taxon>
        <taxon>Caerostris</taxon>
    </lineage>
</organism>
<reference evidence="2 3" key="1">
    <citation type="submission" date="2021-06" db="EMBL/GenBank/DDBJ databases">
        <title>Caerostris extrusa draft genome.</title>
        <authorList>
            <person name="Kono N."/>
            <person name="Arakawa K."/>
        </authorList>
    </citation>
    <scope>NUCLEOTIDE SEQUENCE [LARGE SCALE GENOMIC DNA]</scope>
</reference>
<evidence type="ECO:0000313" key="3">
    <source>
        <dbReference type="Proteomes" id="UP001054945"/>
    </source>
</evidence>
<accession>A0AAV4UIA1</accession>
<name>A0AAV4UIA1_CAEEX</name>
<feature type="compositionally biased region" description="Basic residues" evidence="1">
    <location>
        <begin position="10"/>
        <end position="31"/>
    </location>
</feature>
<feature type="region of interest" description="Disordered" evidence="1">
    <location>
        <begin position="1"/>
        <end position="75"/>
    </location>
</feature>
<gene>
    <name evidence="2" type="ORF">CEXT_761581</name>
</gene>
<comment type="caution">
    <text evidence="2">The sequence shown here is derived from an EMBL/GenBank/DDBJ whole genome shotgun (WGS) entry which is preliminary data.</text>
</comment>
<sequence>MNPNSVLKVKQPRRKYKQMLKMKTKERRRSKISPDCRNLRCKSNKKIQSQTPRKDSDTEHEMAMSPKSFSDAQTQVTDEDFLTQFNGRLRSIKKNAETQWEDIHLKHQHKSREFDTLKKETNIFQKILKKYLCVLTHSYSMKMKIEIKKRVLQIPHLHFY</sequence>